<dbReference type="SUPFAM" id="SSF55909">
    <property type="entry name" value="Pentein"/>
    <property type="match status" value="1"/>
</dbReference>
<keyword evidence="1" id="KW-0378">Hydrolase</keyword>
<organism evidence="1">
    <name type="scientific">hydrothermal vent metagenome</name>
    <dbReference type="NCBI Taxonomy" id="652676"/>
    <lineage>
        <taxon>unclassified sequences</taxon>
        <taxon>metagenomes</taxon>
        <taxon>ecological metagenomes</taxon>
    </lineage>
</organism>
<dbReference type="AlphaFoldDB" id="A0A3B0VVK4"/>
<gene>
    <name evidence="1" type="ORF">MNBD_CHLOROFLEXI01-1956</name>
</gene>
<dbReference type="GO" id="GO:0019546">
    <property type="term" value="P:L-arginine deiminase pathway"/>
    <property type="evidence" value="ECO:0007669"/>
    <property type="project" value="TreeGrafter"/>
</dbReference>
<dbReference type="Pfam" id="PF02274">
    <property type="entry name" value="ADI"/>
    <property type="match status" value="1"/>
</dbReference>
<name>A0A3B0VVK4_9ZZZZ</name>
<reference evidence="1" key="1">
    <citation type="submission" date="2018-06" db="EMBL/GenBank/DDBJ databases">
        <authorList>
            <person name="Zhirakovskaya E."/>
        </authorList>
    </citation>
    <scope>NUCLEOTIDE SEQUENCE</scope>
</reference>
<protein>
    <submittedName>
        <fullName evidence="1">Arginine deiminase</fullName>
        <ecNumber evidence="1">3.5.3.6</ecNumber>
    </submittedName>
</protein>
<proteinExistence type="predicted"/>
<evidence type="ECO:0000313" key="1">
    <source>
        <dbReference type="EMBL" id="VAW35414.1"/>
    </source>
</evidence>
<dbReference type="Gene3D" id="3.75.10.10">
    <property type="entry name" value="L-arginine/glycine Amidinotransferase, Chain A"/>
    <property type="match status" value="1"/>
</dbReference>
<sequence>MTIKFGVRSAYGDLKRVIMHRPGPELHLVRPDTVDEFHFDAPVDVDKFVADYDVMRTLLESHGVETILLTDILVNDADSLNYMRYRPNMTYTRDLATVFSSGAVLMGMHLRGRWGDAHILGRAFKRLDVPILGRIEQPGFLEGGGVTLIGEDTAVAALCSRANETGSRALRELVLGKDVKYFLEVPVPLSQIHIDGSFMMLNENLCLLHEASFGVHPCRLYEAGKADHRHVMFLQFLAERGIQTIPITEQERLDGHLNVVVTRQGKTAVGFAEVARLAGEMAKHGWQVDNFPSQTLFLGNGGAHCMTCPLLVT</sequence>
<dbReference type="PANTHER" id="PTHR47271:SF2">
    <property type="entry name" value="ARGININE DEIMINASE"/>
    <property type="match status" value="1"/>
</dbReference>
<dbReference type="GO" id="GO:0016990">
    <property type="term" value="F:arginine deiminase activity"/>
    <property type="evidence" value="ECO:0007669"/>
    <property type="project" value="UniProtKB-EC"/>
</dbReference>
<accession>A0A3B0VVK4</accession>
<dbReference type="EC" id="3.5.3.6" evidence="1"/>
<dbReference type="EMBL" id="UOEU01000582">
    <property type="protein sequence ID" value="VAW35414.1"/>
    <property type="molecule type" value="Genomic_DNA"/>
</dbReference>
<dbReference type="PANTHER" id="PTHR47271">
    <property type="entry name" value="ARGININE DEIMINASE"/>
    <property type="match status" value="1"/>
</dbReference>